<evidence type="ECO:0000256" key="6">
    <source>
        <dbReference type="ARBA" id="ARBA00023139"/>
    </source>
</evidence>
<evidence type="ECO:0000259" key="10">
    <source>
        <dbReference type="Pfam" id="PF25198"/>
    </source>
</evidence>
<evidence type="ECO:0000256" key="3">
    <source>
        <dbReference type="ARBA" id="ARBA00022544"/>
    </source>
</evidence>
<dbReference type="Proteomes" id="UP000533476">
    <property type="component" value="Unassembled WGS sequence"/>
</dbReference>
<keyword evidence="6" id="KW-0564">Palmitate</keyword>
<protein>
    <submittedName>
        <fullName evidence="11">Uncharacterized protein</fullName>
    </submittedName>
</protein>
<dbReference type="EMBL" id="JABBVZ010000091">
    <property type="protein sequence ID" value="NMP24192.1"/>
    <property type="molecule type" value="Genomic_DNA"/>
</dbReference>
<name>A0A7Y0L6I9_9FIRM</name>
<evidence type="ECO:0000259" key="9">
    <source>
        <dbReference type="Pfam" id="PF05504"/>
    </source>
</evidence>
<dbReference type="PANTHER" id="PTHR35789:SF1">
    <property type="entry name" value="SPORE GERMINATION PROTEIN B3"/>
    <property type="match status" value="1"/>
</dbReference>
<evidence type="ECO:0000256" key="7">
    <source>
        <dbReference type="ARBA" id="ARBA00023288"/>
    </source>
</evidence>
<dbReference type="Pfam" id="PF25198">
    <property type="entry name" value="Spore_GerAC_N"/>
    <property type="match status" value="1"/>
</dbReference>
<keyword evidence="7" id="KW-0449">Lipoprotein</keyword>
<feature type="chain" id="PRO_5038690662" evidence="8">
    <location>
        <begin position="24"/>
        <end position="373"/>
    </location>
</feature>
<evidence type="ECO:0000256" key="5">
    <source>
        <dbReference type="ARBA" id="ARBA00023136"/>
    </source>
</evidence>
<sequence>MIHMNLRWLAALCLMLTFLNGCADNRPLNYRALVLTLGFAPAAQQKITVYFQIPTPSGLTSLSTGGSAMGSGQGGKTTYTLEATAKTVARAFTEAQADVNQDLYLGQLQAVILSTHLTGAQFADIASTLTRVGTLDKTAYALATPAPVGKVLTTTSATTPLAPLYFSSEFGCTYCQTVNAKRQVWDVEKAQYGPPVVSLWLPVITPTANGFRLSAIALYRRDRPAWILKAHQTTLLGYSLGKTAKGTLHLTYDGMPVSVRSLRARSHMSIQWSGSRLTILDTMKMTGDVDAFPLKQPLAPHLSWVQQESSALVSREASALFQRLSNRDLDPWTIGAGYLWQHPGKTRHWLDAYRHARWRVRVKMRLRELGDTT</sequence>
<proteinExistence type="inferred from homology"/>
<dbReference type="Pfam" id="PF05504">
    <property type="entry name" value="Spore_GerAC"/>
    <property type="match status" value="1"/>
</dbReference>
<accession>A0A7Y0L6I9</accession>
<dbReference type="InterPro" id="IPR057336">
    <property type="entry name" value="GerAC_N"/>
</dbReference>
<evidence type="ECO:0000256" key="8">
    <source>
        <dbReference type="SAM" id="SignalP"/>
    </source>
</evidence>
<evidence type="ECO:0000313" key="11">
    <source>
        <dbReference type="EMBL" id="NMP24192.1"/>
    </source>
</evidence>
<comment type="similarity">
    <text evidence="2">Belongs to the GerABKC lipoprotein family.</text>
</comment>
<keyword evidence="5" id="KW-0472">Membrane</keyword>
<dbReference type="GO" id="GO:0009847">
    <property type="term" value="P:spore germination"/>
    <property type="evidence" value="ECO:0007669"/>
    <property type="project" value="InterPro"/>
</dbReference>
<feature type="domain" description="Spore germination protein N-terminal" evidence="10">
    <location>
        <begin position="24"/>
        <end position="205"/>
    </location>
</feature>
<dbReference type="Gene3D" id="3.30.300.210">
    <property type="entry name" value="Nutrient germinant receptor protein C, domain 3"/>
    <property type="match status" value="1"/>
</dbReference>
<evidence type="ECO:0000313" key="12">
    <source>
        <dbReference type="Proteomes" id="UP000533476"/>
    </source>
</evidence>
<dbReference type="PANTHER" id="PTHR35789">
    <property type="entry name" value="SPORE GERMINATION PROTEIN B3"/>
    <property type="match status" value="1"/>
</dbReference>
<dbReference type="InterPro" id="IPR038501">
    <property type="entry name" value="Spore_GerAC_C_sf"/>
</dbReference>
<keyword evidence="3" id="KW-0309">Germination</keyword>
<dbReference type="GO" id="GO:0016020">
    <property type="term" value="C:membrane"/>
    <property type="evidence" value="ECO:0007669"/>
    <property type="project" value="UniProtKB-SubCell"/>
</dbReference>
<keyword evidence="12" id="KW-1185">Reference proteome</keyword>
<gene>
    <name evidence="11" type="ORF">HIJ39_17815</name>
</gene>
<feature type="domain" description="Spore germination GerAC-like C-terminal" evidence="9">
    <location>
        <begin position="217"/>
        <end position="370"/>
    </location>
</feature>
<comment type="subcellular location">
    <subcellularLocation>
        <location evidence="1">Membrane</location>
        <topology evidence="1">Lipid-anchor</topology>
    </subcellularLocation>
</comment>
<evidence type="ECO:0000256" key="4">
    <source>
        <dbReference type="ARBA" id="ARBA00022729"/>
    </source>
</evidence>
<evidence type="ECO:0000256" key="2">
    <source>
        <dbReference type="ARBA" id="ARBA00007886"/>
    </source>
</evidence>
<dbReference type="InterPro" id="IPR008844">
    <property type="entry name" value="Spore_GerAC-like"/>
</dbReference>
<dbReference type="RefSeq" id="WP_169102087.1">
    <property type="nucleotide sequence ID" value="NZ_JABBVZ010000091.1"/>
</dbReference>
<evidence type="ECO:0000256" key="1">
    <source>
        <dbReference type="ARBA" id="ARBA00004635"/>
    </source>
</evidence>
<reference evidence="11 12" key="1">
    <citation type="submission" date="2020-04" db="EMBL/GenBank/DDBJ databases">
        <authorList>
            <person name="Zhang R."/>
            <person name="Schippers A."/>
        </authorList>
    </citation>
    <scope>NUCLEOTIDE SEQUENCE [LARGE SCALE GENOMIC DNA]</scope>
    <source>
        <strain evidence="11 12">DSM 109850</strain>
    </source>
</reference>
<feature type="signal peptide" evidence="8">
    <location>
        <begin position="1"/>
        <end position="23"/>
    </location>
</feature>
<dbReference type="InterPro" id="IPR046953">
    <property type="entry name" value="Spore_GerAC-like_C"/>
</dbReference>
<keyword evidence="4 8" id="KW-0732">Signal</keyword>
<comment type="caution">
    <text evidence="11">The sequence shown here is derived from an EMBL/GenBank/DDBJ whole genome shotgun (WGS) entry which is preliminary data.</text>
</comment>
<dbReference type="AlphaFoldDB" id="A0A7Y0L6I9"/>
<organism evidence="11 12">
    <name type="scientific">Sulfobacillus harzensis</name>
    <dbReference type="NCBI Taxonomy" id="2729629"/>
    <lineage>
        <taxon>Bacteria</taxon>
        <taxon>Bacillati</taxon>
        <taxon>Bacillota</taxon>
        <taxon>Clostridia</taxon>
        <taxon>Eubacteriales</taxon>
        <taxon>Clostridiales Family XVII. Incertae Sedis</taxon>
        <taxon>Sulfobacillus</taxon>
    </lineage>
</organism>